<feature type="compositionally biased region" description="Basic and acidic residues" evidence="1">
    <location>
        <begin position="40"/>
        <end position="58"/>
    </location>
</feature>
<evidence type="ECO:0000313" key="3">
    <source>
        <dbReference type="Proteomes" id="UP000516260"/>
    </source>
</evidence>
<feature type="compositionally biased region" description="Polar residues" evidence="1">
    <location>
        <begin position="356"/>
        <end position="376"/>
    </location>
</feature>
<comment type="caution">
    <text evidence="2">The sequence shown here is derived from an EMBL/GenBank/DDBJ whole genome shotgun (WGS) entry which is preliminary data.</text>
</comment>
<evidence type="ECO:0000313" key="2">
    <source>
        <dbReference type="EMBL" id="TNM95902.1"/>
    </source>
</evidence>
<feature type="region of interest" description="Disordered" evidence="1">
    <location>
        <begin position="592"/>
        <end position="641"/>
    </location>
</feature>
<feature type="compositionally biased region" description="Pro residues" evidence="1">
    <location>
        <begin position="659"/>
        <end position="668"/>
    </location>
</feature>
<dbReference type="Pfam" id="PF15449">
    <property type="entry name" value="Retinal"/>
    <property type="match status" value="2"/>
</dbReference>
<feature type="compositionally biased region" description="Low complexity" evidence="1">
    <location>
        <begin position="896"/>
        <end position="912"/>
    </location>
</feature>
<feature type="region of interest" description="Disordered" evidence="1">
    <location>
        <begin position="489"/>
        <end position="554"/>
    </location>
</feature>
<reference evidence="2 3" key="1">
    <citation type="submission" date="2019-04" db="EMBL/GenBank/DDBJ databases">
        <title>The sequence and de novo assembly of Takifugu bimaculatus genome using PacBio and Hi-C technologies.</title>
        <authorList>
            <person name="Xu P."/>
            <person name="Liu B."/>
            <person name="Zhou Z."/>
        </authorList>
    </citation>
    <scope>NUCLEOTIDE SEQUENCE [LARGE SCALE GENOMIC DNA]</scope>
    <source>
        <strain evidence="2">TB-2018</strain>
        <tissue evidence="2">Muscle</tissue>
    </source>
</reference>
<evidence type="ECO:0000256" key="1">
    <source>
        <dbReference type="SAM" id="MobiDB-lite"/>
    </source>
</evidence>
<protein>
    <recommendedName>
        <fullName evidence="4">Photoreceptor cilium actin regulator</fullName>
    </recommendedName>
</protein>
<gene>
    <name evidence="2" type="ORF">fugu_016985</name>
</gene>
<feature type="compositionally biased region" description="Low complexity" evidence="1">
    <location>
        <begin position="927"/>
        <end position="948"/>
    </location>
</feature>
<dbReference type="AlphaFoldDB" id="A0A4Z2BV85"/>
<organism evidence="2 3">
    <name type="scientific">Takifugu bimaculatus</name>
    <dbReference type="NCBI Taxonomy" id="433685"/>
    <lineage>
        <taxon>Eukaryota</taxon>
        <taxon>Metazoa</taxon>
        <taxon>Chordata</taxon>
        <taxon>Craniata</taxon>
        <taxon>Vertebrata</taxon>
        <taxon>Euteleostomi</taxon>
        <taxon>Actinopterygii</taxon>
        <taxon>Neopterygii</taxon>
        <taxon>Teleostei</taxon>
        <taxon>Neoteleostei</taxon>
        <taxon>Acanthomorphata</taxon>
        <taxon>Eupercaria</taxon>
        <taxon>Tetraodontiformes</taxon>
        <taxon>Tetradontoidea</taxon>
        <taxon>Tetraodontidae</taxon>
        <taxon>Takifugu</taxon>
    </lineage>
</organism>
<dbReference type="EMBL" id="SWLE01000010">
    <property type="protein sequence ID" value="TNM95902.1"/>
    <property type="molecule type" value="Genomic_DNA"/>
</dbReference>
<feature type="compositionally biased region" description="Polar residues" evidence="1">
    <location>
        <begin position="593"/>
        <end position="614"/>
    </location>
</feature>
<dbReference type="PANTHER" id="PTHR22017:SF0">
    <property type="entry name" value="PHOTORECEPTOR CILIUM ACTIN REGULATOR"/>
    <property type="match status" value="1"/>
</dbReference>
<feature type="compositionally biased region" description="Low complexity" evidence="1">
    <location>
        <begin position="624"/>
        <end position="636"/>
    </location>
</feature>
<feature type="compositionally biased region" description="Polar residues" evidence="1">
    <location>
        <begin position="913"/>
        <end position="922"/>
    </location>
</feature>
<feature type="compositionally biased region" description="Polar residues" evidence="1">
    <location>
        <begin position="1"/>
        <end position="12"/>
    </location>
</feature>
<name>A0A4Z2BV85_9TELE</name>
<feature type="region of interest" description="Disordered" evidence="1">
    <location>
        <begin position="322"/>
        <end position="376"/>
    </location>
</feature>
<evidence type="ECO:0008006" key="4">
    <source>
        <dbReference type="Google" id="ProtNLM"/>
    </source>
</evidence>
<sequence>MGCSPSKGNNFGTLGPTRKGRMLPAPPQESPRDGNWMAIEENHKSSRLPDGDKQEKKIPGHAQVLQKETHASPQNKRSVLGVAPEAVSIDKCEGQGVDSNTVSQKKDRKMDKQDFAEKKPGKKTKKLSRGIKVPKKKDKDQVVPEQKVDFPEPLVKAHQAAYAFLNPGITKYDIILGLLEEATQTQVSVQPMVAFIALRYEEVIQGLEEMADEGEKVLKEHGDHLAWPSQITNRSSSVPLKTSSANTEPPPDLLQQLLQYTTQRMQTVSHTVGGIGDTALEEAIVYFASVSEILMEKIRIKRLVETRLMKLLSRIEMASLRKPGPEDSALFSEDSGIGAESESLAGSERQHRRESCASSGTNSTTLVSPDGQTSMNVQQGVSRQMLIKKISPSVSVTSLNSICSTGTKMANDQRDSALGSVSLDEIDDEDGEEMDRGMGIIEVGFLKRSNFSSPDYDQHSNHLPSQTHETSQDVKMTMKMKNPIKGRIQFAPSQKSTTKAKVGGSPKASRRQLMDEEDISSRRPKAVAPSRRATVKKAPVALERRSRSAESICAKSGDSALLEKDRVPMGSNQGLPRINKNKASVNVMPISGKQIQSPAQSPAMNRKNLSQDKSGCSPKTLKGKSSPTKQSSKKQTAYSTVVEDTLRENKIMEVVVVSNPPPSPPSSPRPSSGFCRGRNSVRKLIDTFSQGLEGQSNPEALGPLKGVRKCGVPILPGLANMEAVLSTGITSCRPKSSSSEKTDYLDLDSLPPPPLEVLMDNSYESTQSIPTGEVDEAVAKVEKSPKFKRAALSQRLRASGQTVTVLPSKVVVPQTSKAVILTKTEQSNSQSKTAPSNVQPDTDSGWQRPSFYQLPQNIMEQRHNLDSERPLMNTTARHPSCNRDESADTQDEGTLSVPENNTTVSTVPTSSVIRGQSPSTLPVSGGRMLPSTPSSSSSLHRRLPSPQSIQRQPSVTSSAPSPANRKLPTPPGVQRRLPSPPVAKRSSNSSPSYLFKAPSPPASPKVRTQSRRNSSEDSPCSQKTSNVRSLFCPASSSLFEAQPFPVLQPPQAWTSSTESFPSRSCGSRGRFPVNFQGPRPFIRRSHSDQRPKPAPRPLEASIAETCGSDPAMYSPGLDKEPARDEDLWGGRTDFRVTARSVSHPELYSCWTCLVQRLTGL</sequence>
<feature type="compositionally biased region" description="Polar residues" evidence="1">
    <location>
        <begin position="949"/>
        <end position="961"/>
    </location>
</feature>
<dbReference type="InterPro" id="IPR029352">
    <property type="entry name" value="PCARE"/>
</dbReference>
<dbReference type="PANTHER" id="PTHR22017">
    <property type="entry name" value="PHOTORECEPTOR CILIUM ACTIN REGULATOR"/>
    <property type="match status" value="1"/>
</dbReference>
<feature type="region of interest" description="Disordered" evidence="1">
    <location>
        <begin position="866"/>
        <end position="1027"/>
    </location>
</feature>
<feature type="region of interest" description="Disordered" evidence="1">
    <location>
        <begin position="563"/>
        <end position="582"/>
    </location>
</feature>
<proteinExistence type="predicted"/>
<feature type="compositionally biased region" description="Polar residues" evidence="1">
    <location>
        <begin position="1051"/>
        <end position="1065"/>
    </location>
</feature>
<feature type="compositionally biased region" description="Polar residues" evidence="1">
    <location>
        <begin position="822"/>
        <end position="847"/>
    </location>
</feature>
<feature type="compositionally biased region" description="Basic and acidic residues" evidence="1">
    <location>
        <begin position="104"/>
        <end position="119"/>
    </location>
</feature>
<feature type="region of interest" description="Disordered" evidence="1">
    <location>
        <begin position="822"/>
        <end position="849"/>
    </location>
</feature>
<feature type="compositionally biased region" description="Polar residues" evidence="1">
    <location>
        <begin position="1016"/>
        <end position="1027"/>
    </location>
</feature>
<accession>A0A4Z2BV85</accession>
<dbReference type="Proteomes" id="UP000516260">
    <property type="component" value="Chromosome 18"/>
</dbReference>
<feature type="compositionally biased region" description="Basic residues" evidence="1">
    <location>
        <begin position="120"/>
        <end position="136"/>
    </location>
</feature>
<feature type="region of interest" description="Disordered" evidence="1">
    <location>
        <begin position="1"/>
        <end position="144"/>
    </location>
</feature>
<keyword evidence="3" id="KW-1185">Reference proteome</keyword>
<feature type="region of interest" description="Disordered" evidence="1">
    <location>
        <begin position="656"/>
        <end position="677"/>
    </location>
</feature>
<feature type="region of interest" description="Disordered" evidence="1">
    <location>
        <begin position="1049"/>
        <end position="1100"/>
    </location>
</feature>